<keyword evidence="4" id="KW-0653">Protein transport</keyword>
<evidence type="ECO:0000256" key="1">
    <source>
        <dbReference type="ARBA" id="ARBA00004123"/>
    </source>
</evidence>
<dbReference type="GeneID" id="25911535"/>
<dbReference type="InterPro" id="IPR011989">
    <property type="entry name" value="ARM-like"/>
</dbReference>
<evidence type="ECO:0000256" key="5">
    <source>
        <dbReference type="ARBA" id="ARBA00023242"/>
    </source>
</evidence>
<comment type="similarity">
    <text evidence="2">Belongs to the exportin family.</text>
</comment>
<evidence type="ECO:0000313" key="7">
    <source>
        <dbReference type="EMBL" id="KNC76468.1"/>
    </source>
</evidence>
<dbReference type="Proteomes" id="UP000054560">
    <property type="component" value="Unassembled WGS sequence"/>
</dbReference>
<evidence type="ECO:0000313" key="8">
    <source>
        <dbReference type="Proteomes" id="UP000054560"/>
    </source>
</evidence>
<keyword evidence="8" id="KW-1185">Reference proteome</keyword>
<dbReference type="GO" id="GO:0015031">
    <property type="term" value="P:protein transport"/>
    <property type="evidence" value="ECO:0007669"/>
    <property type="project" value="UniProtKB-KW"/>
</dbReference>
<keyword evidence="3" id="KW-0813">Transport</keyword>
<dbReference type="Gene3D" id="1.25.10.10">
    <property type="entry name" value="Leucine-rich Repeat Variant"/>
    <property type="match status" value="1"/>
</dbReference>
<protein>
    <recommendedName>
        <fullName evidence="6">Exportin-1 C-terminal domain-containing protein</fullName>
    </recommendedName>
</protein>
<dbReference type="RefSeq" id="XP_014150370.1">
    <property type="nucleotide sequence ID" value="XM_014294895.1"/>
</dbReference>
<name>A0A0L0FKA8_9EUKA</name>
<comment type="subcellular location">
    <subcellularLocation>
        <location evidence="1">Nucleus</location>
    </subcellularLocation>
</comment>
<dbReference type="SUPFAM" id="SSF48371">
    <property type="entry name" value="ARM repeat"/>
    <property type="match status" value="1"/>
</dbReference>
<evidence type="ECO:0000259" key="6">
    <source>
        <dbReference type="Pfam" id="PF08767"/>
    </source>
</evidence>
<keyword evidence="5" id="KW-0539">Nucleus</keyword>
<dbReference type="InterPro" id="IPR014877">
    <property type="entry name" value="XPO1_C_dom"/>
</dbReference>
<organism evidence="7 8">
    <name type="scientific">Sphaeroforma arctica JP610</name>
    <dbReference type="NCBI Taxonomy" id="667725"/>
    <lineage>
        <taxon>Eukaryota</taxon>
        <taxon>Ichthyosporea</taxon>
        <taxon>Ichthyophonida</taxon>
        <taxon>Sphaeroforma</taxon>
    </lineage>
</organism>
<evidence type="ECO:0000256" key="2">
    <source>
        <dbReference type="ARBA" id="ARBA00009466"/>
    </source>
</evidence>
<gene>
    <name evidence="7" type="ORF">SARC_11031</name>
</gene>
<dbReference type="AlphaFoldDB" id="A0A0L0FKA8"/>
<reference evidence="7 8" key="1">
    <citation type="submission" date="2011-02" db="EMBL/GenBank/DDBJ databases">
        <title>The Genome Sequence of Sphaeroforma arctica JP610.</title>
        <authorList>
            <consortium name="The Broad Institute Genome Sequencing Platform"/>
            <person name="Russ C."/>
            <person name="Cuomo C."/>
            <person name="Young S.K."/>
            <person name="Zeng Q."/>
            <person name="Gargeya S."/>
            <person name="Alvarado L."/>
            <person name="Berlin A."/>
            <person name="Chapman S.B."/>
            <person name="Chen Z."/>
            <person name="Freedman E."/>
            <person name="Gellesch M."/>
            <person name="Goldberg J."/>
            <person name="Griggs A."/>
            <person name="Gujja S."/>
            <person name="Heilman E."/>
            <person name="Heiman D."/>
            <person name="Howarth C."/>
            <person name="Mehta T."/>
            <person name="Neiman D."/>
            <person name="Pearson M."/>
            <person name="Roberts A."/>
            <person name="Saif S."/>
            <person name="Shea T."/>
            <person name="Shenoy N."/>
            <person name="Sisk P."/>
            <person name="Stolte C."/>
            <person name="Sykes S."/>
            <person name="White J."/>
            <person name="Yandava C."/>
            <person name="Burger G."/>
            <person name="Gray M.W."/>
            <person name="Holland P.W.H."/>
            <person name="King N."/>
            <person name="Lang F.B.F."/>
            <person name="Roger A.J."/>
            <person name="Ruiz-Trillo I."/>
            <person name="Haas B."/>
            <person name="Nusbaum C."/>
            <person name="Birren B."/>
        </authorList>
    </citation>
    <scope>NUCLEOTIDE SEQUENCE [LARGE SCALE GENOMIC DNA]</scope>
    <source>
        <strain evidence="7 8">JP610</strain>
    </source>
</reference>
<dbReference type="Pfam" id="PF08767">
    <property type="entry name" value="CRM1_C"/>
    <property type="match status" value="1"/>
</dbReference>
<evidence type="ECO:0000256" key="3">
    <source>
        <dbReference type="ARBA" id="ARBA00022448"/>
    </source>
</evidence>
<dbReference type="GO" id="GO:0005049">
    <property type="term" value="F:nuclear export signal receptor activity"/>
    <property type="evidence" value="ECO:0007669"/>
    <property type="project" value="InterPro"/>
</dbReference>
<dbReference type="InterPro" id="IPR016024">
    <property type="entry name" value="ARM-type_fold"/>
</dbReference>
<dbReference type="GO" id="GO:0005634">
    <property type="term" value="C:nucleus"/>
    <property type="evidence" value="ECO:0007669"/>
    <property type="project" value="UniProtKB-SubCell"/>
</dbReference>
<proteinExistence type="inferred from homology"/>
<sequence length="181" mass="20041">MRSHNFRVSELSCQAIRISLTNATDLAKGLLGNPPDSRVRSAMGFLQKYYLAVLPVALDVLLDTALESRFFDTCALLSMMVRLLTQDQVPALYPDCEPMSGTTDAPNDTVEANTTAAKNVIASHLLNTRGRLQRSQVLQFCDRVFLDFGNVRALGFVLKDLMKAIKSSEVEPEHGEETLHI</sequence>
<dbReference type="EMBL" id="KQ243092">
    <property type="protein sequence ID" value="KNC76468.1"/>
    <property type="molecule type" value="Genomic_DNA"/>
</dbReference>
<feature type="domain" description="Exportin-1 C-terminal" evidence="6">
    <location>
        <begin position="28"/>
        <end position="165"/>
    </location>
</feature>
<accession>A0A0L0FKA8</accession>
<evidence type="ECO:0000256" key="4">
    <source>
        <dbReference type="ARBA" id="ARBA00022927"/>
    </source>
</evidence>